<dbReference type="Pfam" id="PF00990">
    <property type="entry name" value="GGDEF"/>
    <property type="match status" value="1"/>
</dbReference>
<evidence type="ECO:0000259" key="7">
    <source>
        <dbReference type="PROSITE" id="PS50112"/>
    </source>
</evidence>
<dbReference type="PANTHER" id="PTHR44757:SF4">
    <property type="entry name" value="DIGUANYLATE CYCLASE DGCE-RELATED"/>
    <property type="match status" value="1"/>
</dbReference>
<sequence>MKEHNRASLPIATTVTLLLGSILIVFFVGFVTLFINWEESNERFNYQSKSIIQGVSQRLASADAALTALIGLSQATDELNSALLTPISEKLLERFPFITSIAYLSLLEPDEIEAYLIEMRNNGMPQFKIKPFGGHTTDNFTNCFEKKCLITTFIEPLEPKTARLLGMDWWSETNFRQLINEAVTTNGPELALSPTKSQLPGTHIMLRPAYFGNITPPTLRERREQLSGVFVLTLDYSALLNFEFGSTPDLTYSLTILETDGKQREVLQTTDEYSPKSSLVLGNFQQTQSFNLGTRRLRLTIQKVPDTEEFNLHSSLVSMLVTALLLYAIATAWINRRLATEDRKAAQEQLFQERDKADVTLQSIGDAVITTDIANRITYANPIAERIFGYSLAEIKERHISEIAQFVAKESGELIENLITYYINIKKIRHAPSHIILKHPSGREISIDCTVSHLTDRVGNTIGNVLVLRDVSLERELTSALAYQASHDALTGLLNRNEFENRLKEMLESSRIQNSQHALCYIDLDQFKLVNDTCGHLAGDNLLKQLAGILQAQMREMDVVARLGGDEFGVLIHHCGFDRALEVAERLKQVIGDHRFKWDEKIFDVHASIGVVQITADIDTLSDLMSAADLACYTAKDMGRDTVHAYQPNDREITQRQSQMRWLPRIQEALHSNQFQLVTQRIMSLKDNSEPHEIFEFLLRWPQDNGNLVSPGIFIPAAERYDLMRNIDRWVIKNAFSLISKVHAETEPVHSRLYSINLSGQSIGDPKLAAYIRHQLDHYSIDPELICFEITETSAIANYSIAEAFIRQMLEVGCRFALDDFGSGLSSFGYLKQLPVSLLKIDGQFVRDMAKDAVDRAMVRTIHDVAQALNLKTIAEWVEDEEVIVLLKEIGIDYVQGFHIERPQLATRLLMN</sequence>
<keyword evidence="5 6" id="KW-0472">Membrane</keyword>
<dbReference type="GO" id="GO:0003824">
    <property type="term" value="F:catalytic activity"/>
    <property type="evidence" value="ECO:0007669"/>
    <property type="project" value="UniProtKB-ARBA"/>
</dbReference>
<dbReference type="Gene3D" id="3.30.70.270">
    <property type="match status" value="1"/>
</dbReference>
<dbReference type="Pfam" id="PF00563">
    <property type="entry name" value="EAL"/>
    <property type="match status" value="1"/>
</dbReference>
<dbReference type="InterPro" id="IPR043128">
    <property type="entry name" value="Rev_trsase/Diguanyl_cyclase"/>
</dbReference>
<dbReference type="PANTHER" id="PTHR44757">
    <property type="entry name" value="DIGUANYLATE CYCLASE DGCP"/>
    <property type="match status" value="1"/>
</dbReference>
<dbReference type="InterPro" id="IPR000160">
    <property type="entry name" value="GGDEF_dom"/>
</dbReference>
<dbReference type="PROSITE" id="PS50839">
    <property type="entry name" value="CHASE"/>
    <property type="match status" value="1"/>
</dbReference>
<dbReference type="GO" id="GO:0007165">
    <property type="term" value="P:signal transduction"/>
    <property type="evidence" value="ECO:0007669"/>
    <property type="project" value="UniProtKB-ARBA"/>
</dbReference>
<comment type="cofactor">
    <cofactor evidence="1">
        <name>Mg(2+)</name>
        <dbReference type="ChEBI" id="CHEBI:18420"/>
    </cofactor>
</comment>
<dbReference type="CDD" id="cd01948">
    <property type="entry name" value="EAL"/>
    <property type="match status" value="1"/>
</dbReference>
<evidence type="ECO:0000313" key="11">
    <source>
        <dbReference type="EMBL" id="TVT56366.1"/>
    </source>
</evidence>
<evidence type="ECO:0000256" key="1">
    <source>
        <dbReference type="ARBA" id="ARBA00001946"/>
    </source>
</evidence>
<dbReference type="Gene3D" id="3.30.450.350">
    <property type="entry name" value="CHASE domain"/>
    <property type="match status" value="1"/>
</dbReference>
<dbReference type="SUPFAM" id="SSF55073">
    <property type="entry name" value="Nucleotide cyclase"/>
    <property type="match status" value="1"/>
</dbReference>
<protein>
    <submittedName>
        <fullName evidence="11">EAL domain-containing protein</fullName>
    </submittedName>
</protein>
<dbReference type="Gene3D" id="3.30.450.20">
    <property type="entry name" value="PAS domain"/>
    <property type="match status" value="1"/>
</dbReference>
<dbReference type="InterPro" id="IPR001633">
    <property type="entry name" value="EAL_dom"/>
</dbReference>
<comment type="caution">
    <text evidence="11">The sequence shown here is derived from an EMBL/GenBank/DDBJ whole genome shotgun (WGS) entry which is preliminary data.</text>
</comment>
<evidence type="ECO:0000259" key="10">
    <source>
        <dbReference type="PROSITE" id="PS50887"/>
    </source>
</evidence>
<dbReference type="InterPro" id="IPR035919">
    <property type="entry name" value="EAL_sf"/>
</dbReference>
<comment type="subcellular location">
    <subcellularLocation>
        <location evidence="2">Membrane</location>
    </subcellularLocation>
</comment>
<dbReference type="InterPro" id="IPR042240">
    <property type="entry name" value="CHASE_sf"/>
</dbReference>
<dbReference type="Pfam" id="PF00989">
    <property type="entry name" value="PAS"/>
    <property type="match status" value="1"/>
</dbReference>
<keyword evidence="3 6" id="KW-0812">Transmembrane</keyword>
<dbReference type="GO" id="GO:0016020">
    <property type="term" value="C:membrane"/>
    <property type="evidence" value="ECO:0007669"/>
    <property type="project" value="UniProtKB-SubCell"/>
</dbReference>
<dbReference type="InterPro" id="IPR029787">
    <property type="entry name" value="Nucleotide_cyclase"/>
</dbReference>
<evidence type="ECO:0000256" key="2">
    <source>
        <dbReference type="ARBA" id="ARBA00004370"/>
    </source>
</evidence>
<dbReference type="NCBIfam" id="TIGR00254">
    <property type="entry name" value="GGDEF"/>
    <property type="match status" value="1"/>
</dbReference>
<name>A0A558D5S6_9GAMM</name>
<dbReference type="GO" id="GO:0006355">
    <property type="term" value="P:regulation of DNA-templated transcription"/>
    <property type="evidence" value="ECO:0007669"/>
    <property type="project" value="InterPro"/>
</dbReference>
<feature type="domain" description="EAL" evidence="9">
    <location>
        <begin position="659"/>
        <end position="912"/>
    </location>
</feature>
<dbReference type="AlphaFoldDB" id="A0A558D5S6"/>
<dbReference type="PROSITE" id="PS50883">
    <property type="entry name" value="EAL"/>
    <property type="match status" value="1"/>
</dbReference>
<evidence type="ECO:0000256" key="4">
    <source>
        <dbReference type="ARBA" id="ARBA00022989"/>
    </source>
</evidence>
<evidence type="ECO:0000313" key="12">
    <source>
        <dbReference type="Proteomes" id="UP000317355"/>
    </source>
</evidence>
<dbReference type="EMBL" id="VMRY01000022">
    <property type="protein sequence ID" value="TVT56366.1"/>
    <property type="molecule type" value="Genomic_DNA"/>
</dbReference>
<dbReference type="Proteomes" id="UP000317355">
    <property type="component" value="Unassembled WGS sequence"/>
</dbReference>
<dbReference type="Gene3D" id="3.20.20.450">
    <property type="entry name" value="EAL domain"/>
    <property type="match status" value="1"/>
</dbReference>
<accession>A0A558D5S6</accession>
<proteinExistence type="predicted"/>
<dbReference type="CDD" id="cd00130">
    <property type="entry name" value="PAS"/>
    <property type="match status" value="1"/>
</dbReference>
<dbReference type="SMART" id="SM00267">
    <property type="entry name" value="GGDEF"/>
    <property type="match status" value="1"/>
</dbReference>
<dbReference type="SUPFAM" id="SSF141868">
    <property type="entry name" value="EAL domain-like"/>
    <property type="match status" value="1"/>
</dbReference>
<dbReference type="SMART" id="SM00091">
    <property type="entry name" value="PAS"/>
    <property type="match status" value="1"/>
</dbReference>
<dbReference type="SMART" id="SM01079">
    <property type="entry name" value="CHASE"/>
    <property type="match status" value="1"/>
</dbReference>
<evidence type="ECO:0000259" key="8">
    <source>
        <dbReference type="PROSITE" id="PS50839"/>
    </source>
</evidence>
<evidence type="ECO:0000256" key="5">
    <source>
        <dbReference type="ARBA" id="ARBA00023136"/>
    </source>
</evidence>
<organism evidence="11 12">
    <name type="scientific">Sedimenticola thiotaurini</name>
    <dbReference type="NCBI Taxonomy" id="1543721"/>
    <lineage>
        <taxon>Bacteria</taxon>
        <taxon>Pseudomonadati</taxon>
        <taxon>Pseudomonadota</taxon>
        <taxon>Gammaproteobacteria</taxon>
        <taxon>Chromatiales</taxon>
        <taxon>Sedimenticolaceae</taxon>
        <taxon>Sedimenticola</taxon>
    </lineage>
</organism>
<evidence type="ECO:0000256" key="3">
    <source>
        <dbReference type="ARBA" id="ARBA00022692"/>
    </source>
</evidence>
<dbReference type="CDD" id="cd01949">
    <property type="entry name" value="GGDEF"/>
    <property type="match status" value="1"/>
</dbReference>
<reference evidence="11 12" key="1">
    <citation type="submission" date="2019-07" db="EMBL/GenBank/DDBJ databases">
        <title>The pathways for chlorine oxyanion respiration interact through the shared metabolite chlorate.</title>
        <authorList>
            <person name="Barnum T.P."/>
            <person name="Cheng Y."/>
            <person name="Hill K.A."/>
            <person name="Lucas L.N."/>
            <person name="Carlson H.K."/>
            <person name="Coates J.D."/>
        </authorList>
    </citation>
    <scope>NUCLEOTIDE SEQUENCE [LARGE SCALE GENOMIC DNA]</scope>
    <source>
        <strain evidence="11">BK-3</strain>
    </source>
</reference>
<dbReference type="Pfam" id="PF03924">
    <property type="entry name" value="CHASE"/>
    <property type="match status" value="1"/>
</dbReference>
<feature type="domain" description="GGDEF" evidence="10">
    <location>
        <begin position="515"/>
        <end position="648"/>
    </location>
</feature>
<dbReference type="FunFam" id="3.30.70.270:FF:000001">
    <property type="entry name" value="Diguanylate cyclase domain protein"/>
    <property type="match status" value="1"/>
</dbReference>
<dbReference type="NCBIfam" id="TIGR00229">
    <property type="entry name" value="sensory_box"/>
    <property type="match status" value="1"/>
</dbReference>
<dbReference type="SMART" id="SM00052">
    <property type="entry name" value="EAL"/>
    <property type="match status" value="1"/>
</dbReference>
<dbReference type="InterPro" id="IPR006189">
    <property type="entry name" value="CHASE_dom"/>
</dbReference>
<evidence type="ECO:0000259" key="9">
    <source>
        <dbReference type="PROSITE" id="PS50883"/>
    </source>
</evidence>
<evidence type="ECO:0000256" key="6">
    <source>
        <dbReference type="SAM" id="Phobius"/>
    </source>
</evidence>
<dbReference type="InterPro" id="IPR013767">
    <property type="entry name" value="PAS_fold"/>
</dbReference>
<dbReference type="SUPFAM" id="SSF55785">
    <property type="entry name" value="PYP-like sensor domain (PAS domain)"/>
    <property type="match status" value="1"/>
</dbReference>
<gene>
    <name evidence="11" type="ORF">FHK82_07355</name>
</gene>
<keyword evidence="4 6" id="KW-1133">Transmembrane helix</keyword>
<feature type="domain" description="CHASE" evidence="8">
    <location>
        <begin position="153"/>
        <end position="240"/>
    </location>
</feature>
<dbReference type="InterPro" id="IPR000014">
    <property type="entry name" value="PAS"/>
</dbReference>
<dbReference type="InterPro" id="IPR035965">
    <property type="entry name" value="PAS-like_dom_sf"/>
</dbReference>
<feature type="domain" description="PAS" evidence="7">
    <location>
        <begin position="353"/>
        <end position="426"/>
    </location>
</feature>
<dbReference type="InterPro" id="IPR052155">
    <property type="entry name" value="Biofilm_reg_signaling"/>
</dbReference>
<feature type="transmembrane region" description="Helical" evidence="6">
    <location>
        <begin position="312"/>
        <end position="334"/>
    </location>
</feature>
<dbReference type="PROSITE" id="PS50887">
    <property type="entry name" value="GGDEF"/>
    <property type="match status" value="1"/>
</dbReference>
<feature type="transmembrane region" description="Helical" evidence="6">
    <location>
        <begin position="12"/>
        <end position="37"/>
    </location>
</feature>
<dbReference type="PROSITE" id="PS50112">
    <property type="entry name" value="PAS"/>
    <property type="match status" value="1"/>
</dbReference>